<dbReference type="PROSITE" id="PS00108">
    <property type="entry name" value="PROTEIN_KINASE_ST"/>
    <property type="match status" value="1"/>
</dbReference>
<gene>
    <name evidence="10" type="ORF">FB561_1963</name>
</gene>
<dbReference type="EMBL" id="VIVK01000001">
    <property type="protein sequence ID" value="TWD80866.1"/>
    <property type="molecule type" value="Genomic_DNA"/>
</dbReference>
<dbReference type="SUPFAM" id="SSF56112">
    <property type="entry name" value="Protein kinase-like (PK-like)"/>
    <property type="match status" value="1"/>
</dbReference>
<name>A0A561BPT4_9ACTN</name>
<evidence type="ECO:0000313" key="11">
    <source>
        <dbReference type="Proteomes" id="UP000318380"/>
    </source>
</evidence>
<dbReference type="Pfam" id="PF00069">
    <property type="entry name" value="Pkinase"/>
    <property type="match status" value="1"/>
</dbReference>
<feature type="domain" description="Protein kinase" evidence="9">
    <location>
        <begin position="9"/>
        <end position="297"/>
    </location>
</feature>
<dbReference type="OrthoDB" id="9762169at2"/>
<dbReference type="RefSeq" id="WP_145805193.1">
    <property type="nucleotide sequence ID" value="NZ_VIVK01000001.1"/>
</dbReference>
<dbReference type="Gene3D" id="3.30.200.20">
    <property type="entry name" value="Phosphorylase Kinase, domain 1"/>
    <property type="match status" value="1"/>
</dbReference>
<dbReference type="GO" id="GO:0004674">
    <property type="term" value="F:protein serine/threonine kinase activity"/>
    <property type="evidence" value="ECO:0007669"/>
    <property type="project" value="UniProtKB-KW"/>
</dbReference>
<evidence type="ECO:0000256" key="6">
    <source>
        <dbReference type="ARBA" id="ARBA00022840"/>
    </source>
</evidence>
<dbReference type="AlphaFoldDB" id="A0A561BPT4"/>
<protein>
    <recommendedName>
        <fullName evidence="1">non-specific serine/threonine protein kinase</fullName>
        <ecNumber evidence="1">2.7.11.1</ecNumber>
    </recommendedName>
</protein>
<dbReference type="GO" id="GO:0005524">
    <property type="term" value="F:ATP binding"/>
    <property type="evidence" value="ECO:0007669"/>
    <property type="project" value="UniProtKB-KW"/>
</dbReference>
<keyword evidence="8" id="KW-1133">Transmembrane helix</keyword>
<feature type="region of interest" description="Disordered" evidence="7">
    <location>
        <begin position="408"/>
        <end position="445"/>
    </location>
</feature>
<dbReference type="InterPro" id="IPR011009">
    <property type="entry name" value="Kinase-like_dom_sf"/>
</dbReference>
<proteinExistence type="predicted"/>
<feature type="region of interest" description="Disordered" evidence="7">
    <location>
        <begin position="279"/>
        <end position="374"/>
    </location>
</feature>
<sequence>MPDVFAGRFELVDPAGSGGTGTVWRAWDRRLQRFCAAKVLRQRHAGALVRFVREQGLRLDHPHVLSPYSWAAEDDQALLAMDLVGGGSVSTLIADFGPLPERYAAELLRQLLEGLDHVHEAGLVHRDVKPANLLLEATGTGHPVLRLSDFGIALSLGEPRLTQQGAVVGTPGYLAPEALADEPPSPAQDLYAVGVTGWQLLTGAEPPVGGAIELPQDESSVLWKVVEGLLHPDPLQRTPSAADALSALGPTLEVALQIPAATADGELIEVFNHLPPLPPRYRFRTEPTPQPEPHPARHPEPSPEPQPEPQAQPSREPSPGPHAEPQAVPSPEPQPEPSLPVTGPTPENAPTITMPLPADSPTGDPAVGTSGDQRGRRRRVLLAGGGLVTLAAGVAAVLLLLDGIGNTPGNTPPPTSTPSPSVTPTVDNPARTETPAPNAEVTAGQSCGWQEAGEVETAADGTQVECRQQGSSYRWIKVA</sequence>
<feature type="compositionally biased region" description="Pro residues" evidence="7">
    <location>
        <begin position="302"/>
        <end position="338"/>
    </location>
</feature>
<organism evidence="10 11">
    <name type="scientific">Kribbella amoyensis</name>
    <dbReference type="NCBI Taxonomy" id="996641"/>
    <lineage>
        <taxon>Bacteria</taxon>
        <taxon>Bacillati</taxon>
        <taxon>Actinomycetota</taxon>
        <taxon>Actinomycetes</taxon>
        <taxon>Propionibacteriales</taxon>
        <taxon>Kribbellaceae</taxon>
        <taxon>Kribbella</taxon>
    </lineage>
</organism>
<comment type="caution">
    <text evidence="10">The sequence shown here is derived from an EMBL/GenBank/DDBJ whole genome shotgun (WGS) entry which is preliminary data.</text>
</comment>
<evidence type="ECO:0000313" key="10">
    <source>
        <dbReference type="EMBL" id="TWD80866.1"/>
    </source>
</evidence>
<keyword evidence="4" id="KW-0547">Nucleotide-binding</keyword>
<accession>A0A561BPT4</accession>
<keyword evidence="3" id="KW-0808">Transferase</keyword>
<dbReference type="SMART" id="SM00220">
    <property type="entry name" value="S_TKc"/>
    <property type="match status" value="1"/>
</dbReference>
<dbReference type="Gene3D" id="1.10.510.10">
    <property type="entry name" value="Transferase(Phosphotransferase) domain 1"/>
    <property type="match status" value="1"/>
</dbReference>
<dbReference type="InterPro" id="IPR000719">
    <property type="entry name" value="Prot_kinase_dom"/>
</dbReference>
<dbReference type="PANTHER" id="PTHR43289:SF6">
    <property type="entry name" value="SERINE_THREONINE-PROTEIN KINASE NEKL-3"/>
    <property type="match status" value="1"/>
</dbReference>
<evidence type="ECO:0000256" key="2">
    <source>
        <dbReference type="ARBA" id="ARBA00022527"/>
    </source>
</evidence>
<keyword evidence="11" id="KW-1185">Reference proteome</keyword>
<evidence type="ECO:0000256" key="5">
    <source>
        <dbReference type="ARBA" id="ARBA00022777"/>
    </source>
</evidence>
<dbReference type="EC" id="2.7.11.1" evidence="1"/>
<dbReference type="PROSITE" id="PS50011">
    <property type="entry name" value="PROTEIN_KINASE_DOM"/>
    <property type="match status" value="1"/>
</dbReference>
<evidence type="ECO:0000256" key="3">
    <source>
        <dbReference type="ARBA" id="ARBA00022679"/>
    </source>
</evidence>
<evidence type="ECO:0000259" key="9">
    <source>
        <dbReference type="PROSITE" id="PS50011"/>
    </source>
</evidence>
<keyword evidence="5 10" id="KW-0418">Kinase</keyword>
<keyword evidence="8" id="KW-0472">Membrane</keyword>
<keyword evidence="2" id="KW-0723">Serine/threonine-protein kinase</keyword>
<keyword evidence="8" id="KW-0812">Transmembrane</keyword>
<evidence type="ECO:0000256" key="7">
    <source>
        <dbReference type="SAM" id="MobiDB-lite"/>
    </source>
</evidence>
<reference evidence="10 11" key="1">
    <citation type="submission" date="2019-06" db="EMBL/GenBank/DDBJ databases">
        <title>Sequencing the genomes of 1000 actinobacteria strains.</title>
        <authorList>
            <person name="Klenk H.-P."/>
        </authorList>
    </citation>
    <scope>NUCLEOTIDE SEQUENCE [LARGE SCALE GENOMIC DNA]</scope>
    <source>
        <strain evidence="10 11">DSM 24683</strain>
    </source>
</reference>
<evidence type="ECO:0000256" key="4">
    <source>
        <dbReference type="ARBA" id="ARBA00022741"/>
    </source>
</evidence>
<dbReference type="CDD" id="cd14014">
    <property type="entry name" value="STKc_PknB_like"/>
    <property type="match status" value="1"/>
</dbReference>
<evidence type="ECO:0000256" key="8">
    <source>
        <dbReference type="SAM" id="Phobius"/>
    </source>
</evidence>
<feature type="transmembrane region" description="Helical" evidence="8">
    <location>
        <begin position="380"/>
        <end position="401"/>
    </location>
</feature>
<dbReference type="PANTHER" id="PTHR43289">
    <property type="entry name" value="MITOGEN-ACTIVATED PROTEIN KINASE KINASE KINASE 20-RELATED"/>
    <property type="match status" value="1"/>
</dbReference>
<dbReference type="InterPro" id="IPR008271">
    <property type="entry name" value="Ser/Thr_kinase_AS"/>
</dbReference>
<dbReference type="Proteomes" id="UP000318380">
    <property type="component" value="Unassembled WGS sequence"/>
</dbReference>
<keyword evidence="6" id="KW-0067">ATP-binding</keyword>
<evidence type="ECO:0000256" key="1">
    <source>
        <dbReference type="ARBA" id="ARBA00012513"/>
    </source>
</evidence>